<dbReference type="SUPFAM" id="SSF48013">
    <property type="entry name" value="NusB-like"/>
    <property type="match status" value="1"/>
</dbReference>
<dbReference type="InterPro" id="IPR004573">
    <property type="entry name" value="rRNA_ssu_MeTfrase_B"/>
</dbReference>
<evidence type="ECO:0000256" key="6">
    <source>
        <dbReference type="ARBA" id="ARBA00022552"/>
    </source>
</evidence>
<feature type="binding site" evidence="14">
    <location>
        <position position="352"/>
    </location>
    <ligand>
        <name>S-adenosyl-L-methionine</name>
        <dbReference type="ChEBI" id="CHEBI:59789"/>
    </ligand>
</feature>
<keyword evidence="17" id="KW-1185">Reference proteome</keyword>
<evidence type="ECO:0000256" key="1">
    <source>
        <dbReference type="ARBA" id="ARBA00002724"/>
    </source>
</evidence>
<evidence type="ECO:0000256" key="3">
    <source>
        <dbReference type="ARBA" id="ARBA00007494"/>
    </source>
</evidence>
<protein>
    <recommendedName>
        <fullName evidence="4">16S rRNA (cytosine(967)-C(5))-methyltransferase</fullName>
        <ecNumber evidence="4">2.1.1.176</ecNumber>
    </recommendedName>
    <alternativeName>
        <fullName evidence="11">16S rRNA m5C967 methyltransferase</fullName>
    </alternativeName>
    <alternativeName>
        <fullName evidence="12">rRNA (cytosine-C(5)-)-methyltransferase RsmB</fullName>
    </alternativeName>
</protein>
<evidence type="ECO:0000313" key="16">
    <source>
        <dbReference type="EMBL" id="CUS33899.1"/>
    </source>
</evidence>
<keyword evidence="9 14" id="KW-0949">S-adenosyl-L-methionine</keyword>
<dbReference type="NCBIfam" id="NF011494">
    <property type="entry name" value="PRK14902.1"/>
    <property type="match status" value="1"/>
</dbReference>
<comment type="subcellular location">
    <subcellularLocation>
        <location evidence="2">Cytoplasm</location>
    </subcellularLocation>
</comment>
<keyword evidence="7 14" id="KW-0489">Methyltransferase</keyword>
<evidence type="ECO:0000313" key="17">
    <source>
        <dbReference type="Proteomes" id="UP000199032"/>
    </source>
</evidence>
<organism evidence="16 17">
    <name type="scientific">Candidatus Nitrospira nitrosa</name>
    <dbReference type="NCBI Taxonomy" id="1742972"/>
    <lineage>
        <taxon>Bacteria</taxon>
        <taxon>Pseudomonadati</taxon>
        <taxon>Nitrospirota</taxon>
        <taxon>Nitrospiria</taxon>
        <taxon>Nitrospirales</taxon>
        <taxon>Nitrospiraceae</taxon>
        <taxon>Nitrospira</taxon>
    </lineage>
</organism>
<dbReference type="Proteomes" id="UP000199032">
    <property type="component" value="Unassembled WGS sequence"/>
</dbReference>
<dbReference type="RefSeq" id="WP_090745605.1">
    <property type="nucleotide sequence ID" value="NZ_CZQA01000001.1"/>
</dbReference>
<evidence type="ECO:0000259" key="15">
    <source>
        <dbReference type="PROSITE" id="PS51686"/>
    </source>
</evidence>
<dbReference type="Gene3D" id="1.10.940.10">
    <property type="entry name" value="NusB-like"/>
    <property type="match status" value="1"/>
</dbReference>
<dbReference type="InterPro" id="IPR029063">
    <property type="entry name" value="SAM-dependent_MTases_sf"/>
</dbReference>
<comment type="catalytic activity">
    <reaction evidence="13">
        <text>cytidine(967) in 16S rRNA + S-adenosyl-L-methionine = 5-methylcytidine(967) in 16S rRNA + S-adenosyl-L-homocysteine + H(+)</text>
        <dbReference type="Rhea" id="RHEA:42748"/>
        <dbReference type="Rhea" id="RHEA-COMP:10219"/>
        <dbReference type="Rhea" id="RHEA-COMP:10220"/>
        <dbReference type="ChEBI" id="CHEBI:15378"/>
        <dbReference type="ChEBI" id="CHEBI:57856"/>
        <dbReference type="ChEBI" id="CHEBI:59789"/>
        <dbReference type="ChEBI" id="CHEBI:74483"/>
        <dbReference type="ChEBI" id="CHEBI:82748"/>
        <dbReference type="EC" id="2.1.1.176"/>
    </reaction>
</comment>
<proteinExistence type="inferred from homology"/>
<dbReference type="GO" id="GO:0006355">
    <property type="term" value="P:regulation of DNA-templated transcription"/>
    <property type="evidence" value="ECO:0007669"/>
    <property type="project" value="InterPro"/>
</dbReference>
<dbReference type="Pfam" id="PF22458">
    <property type="entry name" value="RsmF-B_ferredox"/>
    <property type="match status" value="1"/>
</dbReference>
<feature type="domain" description="SAM-dependent MTase RsmB/NOP-type" evidence="15">
    <location>
        <begin position="183"/>
        <end position="469"/>
    </location>
</feature>
<dbReference type="CDD" id="cd02440">
    <property type="entry name" value="AdoMet_MTases"/>
    <property type="match status" value="1"/>
</dbReference>
<dbReference type="Gene3D" id="3.40.50.150">
    <property type="entry name" value="Vaccinia Virus protein VP39"/>
    <property type="match status" value="1"/>
</dbReference>
<dbReference type="InterPro" id="IPR018314">
    <property type="entry name" value="RsmB/NOL1/NOP2-like_CS"/>
</dbReference>
<dbReference type="PANTHER" id="PTHR22807:SF61">
    <property type="entry name" value="NOL1_NOP2_SUN FAMILY PROTEIN _ ANTITERMINATION NUSB DOMAIN-CONTAINING PROTEIN"/>
    <property type="match status" value="1"/>
</dbReference>
<dbReference type="GO" id="GO:0005737">
    <property type="term" value="C:cytoplasm"/>
    <property type="evidence" value="ECO:0007669"/>
    <property type="project" value="UniProtKB-SubCell"/>
</dbReference>
<evidence type="ECO:0000256" key="14">
    <source>
        <dbReference type="PROSITE-ProRule" id="PRU01023"/>
    </source>
</evidence>
<dbReference type="EMBL" id="CZQA01000001">
    <property type="protein sequence ID" value="CUS33899.1"/>
    <property type="molecule type" value="Genomic_DNA"/>
</dbReference>
<evidence type="ECO:0000256" key="9">
    <source>
        <dbReference type="ARBA" id="ARBA00022691"/>
    </source>
</evidence>
<comment type="similarity">
    <text evidence="3 14">Belongs to the class I-like SAM-binding methyltransferase superfamily. RsmB/NOP family.</text>
</comment>
<dbReference type="SUPFAM" id="SSF53335">
    <property type="entry name" value="S-adenosyl-L-methionine-dependent methyltransferases"/>
    <property type="match status" value="1"/>
</dbReference>
<dbReference type="Pfam" id="PF01029">
    <property type="entry name" value="NusB"/>
    <property type="match status" value="1"/>
</dbReference>
<dbReference type="AlphaFoldDB" id="A0A0S4LDB1"/>
<evidence type="ECO:0000256" key="8">
    <source>
        <dbReference type="ARBA" id="ARBA00022679"/>
    </source>
</evidence>
<reference evidence="16 17" key="1">
    <citation type="submission" date="2015-10" db="EMBL/GenBank/DDBJ databases">
        <authorList>
            <person name="Gilbert D.G."/>
        </authorList>
    </citation>
    <scope>NUCLEOTIDE SEQUENCE [LARGE SCALE GENOMIC DNA]</scope>
    <source>
        <strain evidence="16">COMA1</strain>
    </source>
</reference>
<dbReference type="EC" id="2.1.1.176" evidence="4"/>
<dbReference type="PRINTS" id="PR02008">
    <property type="entry name" value="RCMTFAMILY"/>
</dbReference>
<comment type="function">
    <text evidence="1">Specifically methylates the cytosine at position 967 (m5C967) of 16S rRNA.</text>
</comment>
<keyword evidence="5" id="KW-0963">Cytoplasm</keyword>
<dbReference type="InterPro" id="IPR049560">
    <property type="entry name" value="MeTrfase_RsmB-F_NOP2_cat"/>
</dbReference>
<dbReference type="GO" id="GO:0008649">
    <property type="term" value="F:rRNA methyltransferase activity"/>
    <property type="evidence" value="ECO:0007669"/>
    <property type="project" value="InterPro"/>
</dbReference>
<keyword evidence="6" id="KW-0698">rRNA processing</keyword>
<dbReference type="PANTHER" id="PTHR22807">
    <property type="entry name" value="NOP2 YEAST -RELATED NOL1/NOP2/FMU SUN DOMAIN-CONTAINING"/>
    <property type="match status" value="1"/>
</dbReference>
<evidence type="ECO:0000256" key="2">
    <source>
        <dbReference type="ARBA" id="ARBA00004496"/>
    </source>
</evidence>
<keyword evidence="8 14" id="KW-0808">Transferase</keyword>
<accession>A0A0S4LDB1</accession>
<name>A0A0S4LDB1_9BACT</name>
<feature type="active site" description="Nucleophile" evidence="14">
    <location>
        <position position="405"/>
    </location>
</feature>
<keyword evidence="10 14" id="KW-0694">RNA-binding</keyword>
<dbReference type="InterPro" id="IPR001678">
    <property type="entry name" value="MeTrfase_RsmB-F_NOP2_dom"/>
</dbReference>
<dbReference type="Pfam" id="PF01189">
    <property type="entry name" value="Methyltr_RsmB-F"/>
    <property type="match status" value="1"/>
</dbReference>
<sequence>MPGTSKPLNSAKSSPRSVVLSILLASQRQDRALDEVMDQRVKSVSDPRDRSLIMELVYGVLRRQETLDWRLSAVLTKPLPRLPVLLQMLLRIGAYQLLFLDRIPASAAVHETVELAKVSTQQLGRDWSALVNAVLRNLIRLPVPNLPDPAIHPAEHLSISYGIPLWLSQRWLTRLEYTEAECACQAASAIPSITLRANRIRQTRESLLEQLVKAGITAHPTAISSVGVKLDKGQDVSSLPGFEAGDYYVEDEAAQLIPSILAPQPGESILDVCAAPGGKATHLAELMGDRGAIVALDLKPSRLELLRDNCRRLGLHCIVPIVGDARRPSDWPIERTVSRHAGLPIFDRILVDAPCSGLGVLRRHPDSKGQRQESTLARHQILQSQILESVALCLRPGGVLVYSTCSNEPEETEEVVSRFCKAYPRWIRESVAPWLPPAALPFVTEQGALSTMCNRVGMDGFYAVRLRNMS</sequence>
<feature type="binding site" evidence="14">
    <location>
        <position position="297"/>
    </location>
    <ligand>
        <name>S-adenosyl-L-methionine</name>
        <dbReference type="ChEBI" id="CHEBI:59789"/>
    </ligand>
</feature>
<dbReference type="STRING" id="1742972.COMA1_11407"/>
<dbReference type="OrthoDB" id="9810297at2"/>
<evidence type="ECO:0000256" key="4">
    <source>
        <dbReference type="ARBA" id="ARBA00012140"/>
    </source>
</evidence>
<dbReference type="InterPro" id="IPR006027">
    <property type="entry name" value="NusB_RsmB_TIM44"/>
</dbReference>
<dbReference type="PROSITE" id="PS01153">
    <property type="entry name" value="NOL1_NOP2_SUN"/>
    <property type="match status" value="1"/>
</dbReference>
<evidence type="ECO:0000256" key="11">
    <source>
        <dbReference type="ARBA" id="ARBA00030399"/>
    </source>
</evidence>
<dbReference type="GO" id="GO:0003723">
    <property type="term" value="F:RNA binding"/>
    <property type="evidence" value="ECO:0007669"/>
    <property type="project" value="UniProtKB-UniRule"/>
</dbReference>
<feature type="binding site" evidence="14">
    <location>
        <position position="324"/>
    </location>
    <ligand>
        <name>S-adenosyl-L-methionine</name>
        <dbReference type="ChEBI" id="CHEBI:59789"/>
    </ligand>
</feature>
<dbReference type="NCBIfam" id="TIGR00563">
    <property type="entry name" value="rsmB"/>
    <property type="match status" value="1"/>
</dbReference>
<gene>
    <name evidence="16" type="primary">rsmB</name>
    <name evidence="16" type="ORF">COMA1_11407</name>
</gene>
<dbReference type="InterPro" id="IPR035926">
    <property type="entry name" value="NusB-like_sf"/>
</dbReference>
<evidence type="ECO:0000256" key="10">
    <source>
        <dbReference type="ARBA" id="ARBA00022884"/>
    </source>
</evidence>
<dbReference type="PROSITE" id="PS51686">
    <property type="entry name" value="SAM_MT_RSMB_NOP"/>
    <property type="match status" value="1"/>
</dbReference>
<dbReference type="InterPro" id="IPR054728">
    <property type="entry name" value="RsmB-like_ferredoxin"/>
</dbReference>
<evidence type="ECO:0000256" key="5">
    <source>
        <dbReference type="ARBA" id="ARBA00022490"/>
    </source>
</evidence>
<dbReference type="InterPro" id="IPR023267">
    <property type="entry name" value="RCMT"/>
</dbReference>
<evidence type="ECO:0000256" key="13">
    <source>
        <dbReference type="ARBA" id="ARBA00047283"/>
    </source>
</evidence>
<evidence type="ECO:0000256" key="12">
    <source>
        <dbReference type="ARBA" id="ARBA00031088"/>
    </source>
</evidence>
<feature type="binding site" evidence="14">
    <location>
        <begin position="273"/>
        <end position="279"/>
    </location>
    <ligand>
        <name>S-adenosyl-L-methionine</name>
        <dbReference type="ChEBI" id="CHEBI:59789"/>
    </ligand>
</feature>
<evidence type="ECO:0000256" key="7">
    <source>
        <dbReference type="ARBA" id="ARBA00022603"/>
    </source>
</evidence>